<dbReference type="InParanoid" id="A0A409XIA5"/>
<evidence type="ECO:0000256" key="1">
    <source>
        <dbReference type="SAM" id="Coils"/>
    </source>
</evidence>
<gene>
    <name evidence="3" type="ORF">CVT25_014996</name>
</gene>
<evidence type="ECO:0000313" key="3">
    <source>
        <dbReference type="EMBL" id="PPQ90478.1"/>
    </source>
</evidence>
<keyword evidence="4" id="KW-1185">Reference proteome</keyword>
<feature type="compositionally biased region" description="Basic and acidic residues" evidence="2">
    <location>
        <begin position="357"/>
        <end position="370"/>
    </location>
</feature>
<sequence>MYDHHHCVSRSIVAELLHKAIEDAVVVLHALVSLRLIRFPRFKFASFENLFRGNLSGTYLFDVVSASGFSSSEAFAAYIHSLRSSFPAGQSHNSGEDGNGNEMQWKEHASKLEKECEALKQTLEAMEIQTFLTNNKAKDAREATPQTTQTPSSAPTNKKKGKKKQLAVPTPEETLRSHDLSLDLKTVLENLESGESLASFREFPLASLWSIFGEGEANRKSTNGARLFEILDTFFALSALHGLLDFPEKAFISATRRAIDAVSISLDCTIKKDMSNERIQTLDTLLRSVIEKSLPLIAVASQASYQTMASVSGSADCINPLAAFLNQLSTTILVPILHSFFLLSERVLAHLLPAKESDGSRSKTSADTKRTAQGSSNHVDGRPALLAFFHSALGVATTTLSSLAQAQFASTAGSKQAASASTKTREKARTRIDLAKNNLVELSLMHHSLMLEAIRLLDRMFFEDMPKTKADSQKSDAHTSRSSRVLRLVIKDTVWYLCSIIHAVINAEIDVARLLESDDFGARFTENSLSDSSGDLAISRLGVLKKMVLDNFMGLVTLQDKASTGGLEMTSDMHSATEHRDVFGGGSGECIDNKLHGAPLDKDQIQGGAPGTGNMQDFGSRISSSGYLGNDRAFGRQRNGVGNAAGSGTDTSPVARTHVLLDDMERRMILRVVETNASQCHVKLQEAILGLEASLRRRGGNEICFLAGVTLDVIGYNLRKAKTIARRLHISKEKRG</sequence>
<dbReference type="AlphaFoldDB" id="A0A409XIA5"/>
<reference evidence="3 4" key="1">
    <citation type="journal article" date="2018" name="Evol. Lett.">
        <title>Horizontal gene cluster transfer increased hallucinogenic mushroom diversity.</title>
        <authorList>
            <person name="Reynolds H.T."/>
            <person name="Vijayakumar V."/>
            <person name="Gluck-Thaler E."/>
            <person name="Korotkin H.B."/>
            <person name="Matheny P.B."/>
            <person name="Slot J.C."/>
        </authorList>
    </citation>
    <scope>NUCLEOTIDE SEQUENCE [LARGE SCALE GENOMIC DNA]</scope>
    <source>
        <strain evidence="3 4">2631</strain>
    </source>
</reference>
<keyword evidence="1" id="KW-0175">Coiled coil</keyword>
<organism evidence="3 4">
    <name type="scientific">Psilocybe cyanescens</name>
    <dbReference type="NCBI Taxonomy" id="93625"/>
    <lineage>
        <taxon>Eukaryota</taxon>
        <taxon>Fungi</taxon>
        <taxon>Dikarya</taxon>
        <taxon>Basidiomycota</taxon>
        <taxon>Agaricomycotina</taxon>
        <taxon>Agaricomycetes</taxon>
        <taxon>Agaricomycetidae</taxon>
        <taxon>Agaricales</taxon>
        <taxon>Agaricineae</taxon>
        <taxon>Strophariaceae</taxon>
        <taxon>Psilocybe</taxon>
    </lineage>
</organism>
<evidence type="ECO:0000256" key="2">
    <source>
        <dbReference type="SAM" id="MobiDB-lite"/>
    </source>
</evidence>
<comment type="caution">
    <text evidence="3">The sequence shown here is derived from an EMBL/GenBank/DDBJ whole genome shotgun (WGS) entry which is preliminary data.</text>
</comment>
<protein>
    <submittedName>
        <fullName evidence="3">Uncharacterized protein</fullName>
    </submittedName>
</protein>
<feature type="coiled-coil region" evidence="1">
    <location>
        <begin position="102"/>
        <end position="129"/>
    </location>
</feature>
<dbReference type="Proteomes" id="UP000283269">
    <property type="component" value="Unassembled WGS sequence"/>
</dbReference>
<dbReference type="EMBL" id="NHYD01001635">
    <property type="protein sequence ID" value="PPQ90478.1"/>
    <property type="molecule type" value="Genomic_DNA"/>
</dbReference>
<accession>A0A409XIA5</accession>
<feature type="compositionally biased region" description="Low complexity" evidence="2">
    <location>
        <begin position="143"/>
        <end position="156"/>
    </location>
</feature>
<feature type="region of interest" description="Disordered" evidence="2">
    <location>
        <begin position="357"/>
        <end position="378"/>
    </location>
</feature>
<feature type="region of interest" description="Disordered" evidence="2">
    <location>
        <begin position="134"/>
        <end position="175"/>
    </location>
</feature>
<evidence type="ECO:0000313" key="4">
    <source>
        <dbReference type="Proteomes" id="UP000283269"/>
    </source>
</evidence>
<name>A0A409XIA5_PSICY</name>
<dbReference type="OrthoDB" id="3056508at2759"/>
<proteinExistence type="predicted"/>